<keyword evidence="2" id="KW-1185">Reference proteome</keyword>
<evidence type="ECO:0000313" key="1">
    <source>
        <dbReference type="EMBL" id="MPC77662.1"/>
    </source>
</evidence>
<protein>
    <recommendedName>
        <fullName evidence="3">RNA-directed DNA polymerase from mobile element jockey</fullName>
    </recommendedName>
</protein>
<comment type="caution">
    <text evidence="1">The sequence shown here is derived from an EMBL/GenBank/DDBJ whole genome shotgun (WGS) entry which is preliminary data.</text>
</comment>
<organism evidence="1 2">
    <name type="scientific">Portunus trituberculatus</name>
    <name type="common">Swimming crab</name>
    <name type="synonym">Neptunus trituberculatus</name>
    <dbReference type="NCBI Taxonomy" id="210409"/>
    <lineage>
        <taxon>Eukaryota</taxon>
        <taxon>Metazoa</taxon>
        <taxon>Ecdysozoa</taxon>
        <taxon>Arthropoda</taxon>
        <taxon>Crustacea</taxon>
        <taxon>Multicrustacea</taxon>
        <taxon>Malacostraca</taxon>
        <taxon>Eumalacostraca</taxon>
        <taxon>Eucarida</taxon>
        <taxon>Decapoda</taxon>
        <taxon>Pleocyemata</taxon>
        <taxon>Brachyura</taxon>
        <taxon>Eubrachyura</taxon>
        <taxon>Portunoidea</taxon>
        <taxon>Portunidae</taxon>
        <taxon>Portuninae</taxon>
        <taxon>Portunus</taxon>
    </lineage>
</organism>
<evidence type="ECO:0008006" key="3">
    <source>
        <dbReference type="Google" id="ProtNLM"/>
    </source>
</evidence>
<gene>
    <name evidence="1" type="ORF">E2C01_072121</name>
</gene>
<dbReference type="PANTHER" id="PTHR47510:SF3">
    <property type="entry name" value="ENDO_EXONUCLEASE_PHOSPHATASE DOMAIN-CONTAINING PROTEIN"/>
    <property type="match status" value="1"/>
</dbReference>
<name>A0A5B7I1T3_PORTR</name>
<accession>A0A5B7I1T3</accession>
<reference evidence="1 2" key="1">
    <citation type="submission" date="2019-05" db="EMBL/GenBank/DDBJ databases">
        <title>Another draft genome of Portunus trituberculatus and its Hox gene families provides insights of decapod evolution.</title>
        <authorList>
            <person name="Jeong J.-H."/>
            <person name="Song I."/>
            <person name="Kim S."/>
            <person name="Choi T."/>
            <person name="Kim D."/>
            <person name="Ryu S."/>
            <person name="Kim W."/>
        </authorList>
    </citation>
    <scope>NUCLEOTIDE SEQUENCE [LARGE SCALE GENOMIC DNA]</scope>
    <source>
        <tissue evidence="1">Muscle</tissue>
    </source>
</reference>
<dbReference type="OrthoDB" id="6377331at2759"/>
<dbReference type="EMBL" id="VSRR010046426">
    <property type="protein sequence ID" value="MPC77662.1"/>
    <property type="molecule type" value="Genomic_DNA"/>
</dbReference>
<sequence length="226" mass="26330">MPDSAMRKFGQWVTHYLWTEVLQVEDVPTKWHNFVTTTSEAFNRYFPAKRVTVHPPDAPWMTPHIKRLIRQRNWAFHSCPIQYRKLRNKVIPEIKTAKASYHPNKIHQLKLTNNRQWYDKIRALCGLRKHYPLLTCTSHFPTDAAAYKINSHFATICQTFPSIHSSPLPSFLPTPFPPPTVQVYKRILKLKPRSTTPTDLPIKIYKEFAPELAAPLCSIINASLFQ</sequence>
<dbReference type="PANTHER" id="PTHR47510">
    <property type="entry name" value="REVERSE TRANSCRIPTASE DOMAIN-CONTAINING PROTEIN"/>
    <property type="match status" value="1"/>
</dbReference>
<dbReference type="Proteomes" id="UP000324222">
    <property type="component" value="Unassembled WGS sequence"/>
</dbReference>
<evidence type="ECO:0000313" key="2">
    <source>
        <dbReference type="Proteomes" id="UP000324222"/>
    </source>
</evidence>
<proteinExistence type="predicted"/>
<dbReference type="AlphaFoldDB" id="A0A5B7I1T3"/>